<dbReference type="Gene3D" id="2.40.128.130">
    <property type="entry name" value="Autotransporter beta-domain"/>
    <property type="match status" value="1"/>
</dbReference>
<gene>
    <name evidence="1" type="ORF">H4K34_15615</name>
</gene>
<sequence length="218" mass="25166">MRRWIFLSFLWLPVLVQAQYYSLGVNSGASFFRGETTAEGQLLSEPGIHLAAVYNKWIPLDERWQISGILDINAMNSRIKTGEGSLPELQAYSFILSPMVGIRYYFDRDLKDYVPEKYQDAFFLALYAGISMNKNQYQIPNEFTTENPYYSSDWGLSFSNMIQGGYRIFLNSHWSVEAQASLKYGTSDNWDAFNGTTNLKDWIFTTGLGLSYAFDFWR</sequence>
<dbReference type="AlphaFoldDB" id="A0A7H0VDI7"/>
<dbReference type="RefSeq" id="WP_210758319.1">
    <property type="nucleotide sequence ID" value="NZ_CP060139.1"/>
</dbReference>
<name>A0A7H0VDI7_9FLAO</name>
<dbReference type="KEGG" id="chyd:H4K34_15615"/>
<dbReference type="SUPFAM" id="SSF103515">
    <property type="entry name" value="Autotransporter"/>
    <property type="match status" value="1"/>
</dbReference>
<dbReference type="EMBL" id="CP060139">
    <property type="protein sequence ID" value="QNR23785.1"/>
    <property type="molecule type" value="Genomic_DNA"/>
</dbReference>
<reference evidence="1 2" key="1">
    <citation type="submission" date="2020-08" db="EMBL/GenBank/DDBJ databases">
        <title>Croceimicrobium hydrocarbonivorans gen. nov., sp. nov., a novel marine bacterium isolated from a bacterial consortium that degrades polyethylene terephthalate.</title>
        <authorList>
            <person name="Liu R."/>
        </authorList>
    </citation>
    <scope>NUCLEOTIDE SEQUENCE [LARGE SCALE GENOMIC DNA]</scope>
    <source>
        <strain evidence="1 2">A20-9</strain>
    </source>
</reference>
<organism evidence="1 2">
    <name type="scientific">Croceimicrobium hydrocarbonivorans</name>
    <dbReference type="NCBI Taxonomy" id="2761580"/>
    <lineage>
        <taxon>Bacteria</taxon>
        <taxon>Pseudomonadati</taxon>
        <taxon>Bacteroidota</taxon>
        <taxon>Flavobacteriia</taxon>
        <taxon>Flavobacteriales</taxon>
        <taxon>Owenweeksiaceae</taxon>
        <taxon>Croceimicrobium</taxon>
    </lineage>
</organism>
<accession>A0A7H0VDI7</accession>
<proteinExistence type="predicted"/>
<evidence type="ECO:0000313" key="1">
    <source>
        <dbReference type="EMBL" id="QNR23785.1"/>
    </source>
</evidence>
<protein>
    <submittedName>
        <fullName evidence="1">DUF3575 domain-containing protein</fullName>
    </submittedName>
</protein>
<keyword evidence="2" id="KW-1185">Reference proteome</keyword>
<dbReference type="InterPro" id="IPR036709">
    <property type="entry name" value="Autotransporte_beta_dom_sf"/>
</dbReference>
<evidence type="ECO:0000313" key="2">
    <source>
        <dbReference type="Proteomes" id="UP000516305"/>
    </source>
</evidence>
<dbReference type="Proteomes" id="UP000516305">
    <property type="component" value="Chromosome"/>
</dbReference>